<evidence type="ECO:0000313" key="2">
    <source>
        <dbReference type="EMBL" id="XAN07564.1"/>
    </source>
</evidence>
<gene>
    <name evidence="2" type="ORF">AADG42_09740</name>
</gene>
<protein>
    <recommendedName>
        <fullName evidence="4">MucB/RseB N-terminal domain-containing protein</fullName>
    </recommendedName>
</protein>
<dbReference type="InterPro" id="IPR029046">
    <property type="entry name" value="LolA/LolB/LppX"/>
</dbReference>
<organism evidence="2 3">
    <name type="scientific">Ammonicoccus fulvus</name>
    <dbReference type="NCBI Taxonomy" id="3138240"/>
    <lineage>
        <taxon>Bacteria</taxon>
        <taxon>Bacillati</taxon>
        <taxon>Actinomycetota</taxon>
        <taxon>Actinomycetes</taxon>
        <taxon>Propionibacteriales</taxon>
        <taxon>Propionibacteriaceae</taxon>
        <taxon>Ammonicoccus</taxon>
    </lineage>
</organism>
<accession>A0ABZ3FS37</accession>
<dbReference type="EMBL" id="CP154795">
    <property type="protein sequence ID" value="XAN07564.1"/>
    <property type="molecule type" value="Genomic_DNA"/>
</dbReference>
<evidence type="ECO:0000256" key="1">
    <source>
        <dbReference type="SAM" id="MobiDB-lite"/>
    </source>
</evidence>
<evidence type="ECO:0008006" key="4">
    <source>
        <dbReference type="Google" id="ProtNLM"/>
    </source>
</evidence>
<sequence>MALTSRHPMIRWAVPAVAVAAVGVAFVAPRAVADPALPPVTAEQLLVDLQNSNVDAFSGTVQTRADLGLPALPIGDSDVAALTSGTHTIRVWHAGEDKSRVALLADGAETAMIRNGNDVWQWSSKERMAKHTVLSDHEGAGERPAPTATPRTPQEAAREMLAHIEPTTSVTVSQTARVAGRDAYELVLDPTSPDTLVAKIAIAVDSETKAPLRVEAWAVGKNQPALSVGFTSVDFTAPDDSVFAFRPPAGVAVEQVTPKGKDHREGQPADKPAMDEPVTVGDGWDRVTIARVPERPATTDEQPTTDPRHGDAAAQWEQTVQNLPTVQGPWGTGRVLTSALVTVVLTDDGRVAMGMVPSERVVAAIPQ</sequence>
<dbReference type="SUPFAM" id="SSF89392">
    <property type="entry name" value="Prokaryotic lipoproteins and lipoprotein localization factors"/>
    <property type="match status" value="1"/>
</dbReference>
<evidence type="ECO:0000313" key="3">
    <source>
        <dbReference type="Proteomes" id="UP001442841"/>
    </source>
</evidence>
<feature type="region of interest" description="Disordered" evidence="1">
    <location>
        <begin position="292"/>
        <end position="313"/>
    </location>
</feature>
<keyword evidence="3" id="KW-1185">Reference proteome</keyword>
<feature type="region of interest" description="Disordered" evidence="1">
    <location>
        <begin position="255"/>
        <end position="280"/>
    </location>
</feature>
<dbReference type="Gene3D" id="2.50.20.10">
    <property type="entry name" value="Lipoprotein localisation LolA/LolB/LppX"/>
    <property type="match status" value="1"/>
</dbReference>
<dbReference type="RefSeq" id="WP_425309028.1">
    <property type="nucleotide sequence ID" value="NZ_CP154795.1"/>
</dbReference>
<feature type="compositionally biased region" description="Basic and acidic residues" evidence="1">
    <location>
        <begin position="259"/>
        <end position="274"/>
    </location>
</feature>
<dbReference type="PANTHER" id="PTHR37507:SF2">
    <property type="entry name" value="SPORULATION PROTEIN YDCC"/>
    <property type="match status" value="1"/>
</dbReference>
<dbReference type="Proteomes" id="UP001442841">
    <property type="component" value="Chromosome"/>
</dbReference>
<dbReference type="InterPro" id="IPR052944">
    <property type="entry name" value="Sporulation_related"/>
</dbReference>
<reference evidence="2 3" key="1">
    <citation type="submission" date="2024-04" db="EMBL/GenBank/DDBJ databases">
        <title>Isolation of an actinomycete strain from pig manure.</title>
        <authorList>
            <person name="Gong T."/>
            <person name="Yu Z."/>
            <person name="An M."/>
            <person name="Wei C."/>
            <person name="Yang W."/>
            <person name="Liu L."/>
        </authorList>
    </citation>
    <scope>NUCLEOTIDE SEQUENCE [LARGE SCALE GENOMIC DNA]</scope>
    <source>
        <strain evidence="2 3">ZF39</strain>
    </source>
</reference>
<proteinExistence type="predicted"/>
<name>A0ABZ3FS37_9ACTN</name>
<dbReference type="PANTHER" id="PTHR37507">
    <property type="entry name" value="SPORULATION PROTEIN YDCC"/>
    <property type="match status" value="1"/>
</dbReference>